<keyword evidence="1" id="KW-0472">Membrane</keyword>
<evidence type="ECO:0000256" key="1">
    <source>
        <dbReference type="SAM" id="Phobius"/>
    </source>
</evidence>
<feature type="transmembrane region" description="Helical" evidence="1">
    <location>
        <begin position="290"/>
        <end position="309"/>
    </location>
</feature>
<evidence type="ECO:0000313" key="2">
    <source>
        <dbReference type="EMBL" id="MEV0974167.1"/>
    </source>
</evidence>
<dbReference type="RefSeq" id="WP_061256337.1">
    <property type="nucleotide sequence ID" value="NZ_JBFALK010000027.1"/>
</dbReference>
<sequence length="609" mass="63255">MAVALTMVAMKVAILRNSMTGQKGSLIATGGGLGLILVAGTVAAAVLNGDLLAAAYAIWMLGWIFGPVFAGGGDETLRPEYFTLIGLPPRRLATGLLVSAFVGVAPAISLLALTGLVVVGVRQSPLAALVALPAMALQLAIFVLLSRVAVAVLGIALRSRVGAISAGLINGVILAALGQGWILAVALGQAGGLPAGVSATVRYLPSGWGLVAVEAAGAGDWGHTALAVGAMAVLVVLLLAAWAALLTRRAGATRPSTRGRRPMRASTVSGAVLAKELRTWSRDLVRTHQLTFALAYGVFFTAAPLALGWNGMLPLAGPIFIVMAAAMSANVYGIDGTALWLTLMCPDAADVRGRQRAWLLTVGPVAVTLTLAFTSVTGGPWPLVLALTPALLGGGAGIVVLMSVYGLIPGTDPHRRGGNPLRFTEDDGAMTGQAYAVLALVALTGAPAGVVAALSGWPGVAVGVVTGVLCFWLFGLLAQRRLHSHGPELLHMMRTGKRPPAAPGSRWGRVRFEDLPRRERIVSVVCWSTGAIPLFPQGIVAGAFKINATSERSWFLALYLPEALQWPVIVFMVLLGLSMYGLGLWLPYRHRDRHRAGTASRGDVQGLTE</sequence>
<feature type="transmembrane region" description="Helical" evidence="1">
    <location>
        <begin position="26"/>
        <end position="47"/>
    </location>
</feature>
<feature type="transmembrane region" description="Helical" evidence="1">
    <location>
        <begin position="429"/>
        <end position="454"/>
    </location>
</feature>
<evidence type="ECO:0008006" key="4">
    <source>
        <dbReference type="Google" id="ProtNLM"/>
    </source>
</evidence>
<feature type="transmembrane region" description="Helical" evidence="1">
    <location>
        <begin position="53"/>
        <end position="71"/>
    </location>
</feature>
<feature type="transmembrane region" description="Helical" evidence="1">
    <location>
        <begin position="383"/>
        <end position="408"/>
    </location>
</feature>
<feature type="transmembrane region" description="Helical" evidence="1">
    <location>
        <begin position="126"/>
        <end position="156"/>
    </location>
</feature>
<name>A0ABV3GRP6_MICGL</name>
<feature type="transmembrane region" description="Helical" evidence="1">
    <location>
        <begin position="521"/>
        <end position="544"/>
    </location>
</feature>
<reference evidence="2 3" key="1">
    <citation type="submission" date="2024-06" db="EMBL/GenBank/DDBJ databases">
        <title>The Natural Products Discovery Center: Release of the First 8490 Sequenced Strains for Exploring Actinobacteria Biosynthetic Diversity.</title>
        <authorList>
            <person name="Kalkreuter E."/>
            <person name="Kautsar S.A."/>
            <person name="Yang D."/>
            <person name="Bader C.D."/>
            <person name="Teijaro C.N."/>
            <person name="Fluegel L."/>
            <person name="Davis C.M."/>
            <person name="Simpson J.R."/>
            <person name="Lauterbach L."/>
            <person name="Steele A.D."/>
            <person name="Gui C."/>
            <person name="Meng S."/>
            <person name="Li G."/>
            <person name="Viehrig K."/>
            <person name="Ye F."/>
            <person name="Su P."/>
            <person name="Kiefer A.F."/>
            <person name="Nichols A."/>
            <person name="Cepeda A.J."/>
            <person name="Yan W."/>
            <person name="Fan B."/>
            <person name="Jiang Y."/>
            <person name="Adhikari A."/>
            <person name="Zheng C.-J."/>
            <person name="Schuster L."/>
            <person name="Cowan T.M."/>
            <person name="Smanski M.J."/>
            <person name="Chevrette M.G."/>
            <person name="De Carvalho L.P.S."/>
            <person name="Shen B."/>
        </authorList>
    </citation>
    <scope>NUCLEOTIDE SEQUENCE [LARGE SCALE GENOMIC DNA]</scope>
    <source>
        <strain evidence="2 3">NPDC050100</strain>
    </source>
</reference>
<feature type="transmembrane region" description="Helical" evidence="1">
    <location>
        <begin position="315"/>
        <end position="345"/>
    </location>
</feature>
<feature type="transmembrane region" description="Helical" evidence="1">
    <location>
        <begin position="92"/>
        <end position="120"/>
    </location>
</feature>
<proteinExistence type="predicted"/>
<dbReference type="Proteomes" id="UP001551675">
    <property type="component" value="Unassembled WGS sequence"/>
</dbReference>
<feature type="transmembrane region" description="Helical" evidence="1">
    <location>
        <begin position="564"/>
        <end position="586"/>
    </location>
</feature>
<accession>A0ABV3GRP6</accession>
<keyword evidence="3" id="KW-1185">Reference proteome</keyword>
<dbReference type="EMBL" id="JBFALK010000027">
    <property type="protein sequence ID" value="MEV0974167.1"/>
    <property type="molecule type" value="Genomic_DNA"/>
</dbReference>
<feature type="transmembrane region" description="Helical" evidence="1">
    <location>
        <begin position="168"/>
        <end position="188"/>
    </location>
</feature>
<feature type="transmembrane region" description="Helical" evidence="1">
    <location>
        <begin position="225"/>
        <end position="246"/>
    </location>
</feature>
<keyword evidence="1" id="KW-1133">Transmembrane helix</keyword>
<protein>
    <recommendedName>
        <fullName evidence="4">ABC-2 type transport system permease protein</fullName>
    </recommendedName>
</protein>
<feature type="transmembrane region" description="Helical" evidence="1">
    <location>
        <begin position="357"/>
        <end position="377"/>
    </location>
</feature>
<evidence type="ECO:0000313" key="3">
    <source>
        <dbReference type="Proteomes" id="UP001551675"/>
    </source>
</evidence>
<gene>
    <name evidence="2" type="ORF">AB0I59_36705</name>
</gene>
<feature type="transmembrane region" description="Helical" evidence="1">
    <location>
        <begin position="460"/>
        <end position="478"/>
    </location>
</feature>
<comment type="caution">
    <text evidence="2">The sequence shown here is derived from an EMBL/GenBank/DDBJ whole genome shotgun (WGS) entry which is preliminary data.</text>
</comment>
<organism evidence="2 3">
    <name type="scientific">Microtetraspora glauca</name>
    <dbReference type="NCBI Taxonomy" id="1996"/>
    <lineage>
        <taxon>Bacteria</taxon>
        <taxon>Bacillati</taxon>
        <taxon>Actinomycetota</taxon>
        <taxon>Actinomycetes</taxon>
        <taxon>Streptosporangiales</taxon>
        <taxon>Streptosporangiaceae</taxon>
        <taxon>Microtetraspora</taxon>
    </lineage>
</organism>
<keyword evidence="1" id="KW-0812">Transmembrane</keyword>